<dbReference type="RefSeq" id="WP_015708287.1">
    <property type="nucleotide sequence ID" value="NC_015578.1"/>
</dbReference>
<reference evidence="3 4" key="2">
    <citation type="journal article" date="2011" name="ISME J.">
        <title>RNA-seq reveals cooperative metabolic interactions between two termite-gut spirochete species in co-culture.</title>
        <authorList>
            <person name="Rosenthal A.Z."/>
            <person name="Matson E.G."/>
            <person name="Eldar A."/>
            <person name="Leadbetter J.R."/>
        </authorList>
    </citation>
    <scope>NUCLEOTIDE SEQUENCE [LARGE SCALE GENOMIC DNA]</scope>
    <source>
        <strain evidence="4">ATCC BAA-887 / DSM 12427 / ZAS-2</strain>
    </source>
</reference>
<dbReference type="AlphaFoldDB" id="F5YL75"/>
<organism evidence="3 4">
    <name type="scientific">Treponema primitia (strain ATCC BAA-887 / DSM 12427 / ZAS-2)</name>
    <dbReference type="NCBI Taxonomy" id="545694"/>
    <lineage>
        <taxon>Bacteria</taxon>
        <taxon>Pseudomonadati</taxon>
        <taxon>Spirochaetota</taxon>
        <taxon>Spirochaetia</taxon>
        <taxon>Spirochaetales</taxon>
        <taxon>Treponemataceae</taxon>
        <taxon>Treponema</taxon>
    </lineage>
</organism>
<dbReference type="Gene3D" id="3.40.50.410">
    <property type="entry name" value="von Willebrand factor, type A domain"/>
    <property type="match status" value="1"/>
</dbReference>
<proteinExistence type="predicted"/>
<dbReference type="HOGENOM" id="CLU_082324_0_0_12"/>
<reference evidence="4" key="1">
    <citation type="submission" date="2009-12" db="EMBL/GenBank/DDBJ databases">
        <title>Complete sequence of Treponema primitia strain ZAS-2.</title>
        <authorList>
            <person name="Tetu S.G."/>
            <person name="Matson E."/>
            <person name="Ren Q."/>
            <person name="Seshadri R."/>
            <person name="Elbourne L."/>
            <person name="Hassan K.A."/>
            <person name="Durkin A."/>
            <person name="Radune D."/>
            <person name="Mohamoud Y."/>
            <person name="Shay R."/>
            <person name="Jin S."/>
            <person name="Zhang X."/>
            <person name="Lucey K."/>
            <person name="Ballor N.R."/>
            <person name="Ottesen E."/>
            <person name="Rosenthal R."/>
            <person name="Allen A."/>
            <person name="Leadbetter J.R."/>
            <person name="Paulsen I.T."/>
        </authorList>
    </citation>
    <scope>NUCLEOTIDE SEQUENCE [LARGE SCALE GENOMIC DNA]</scope>
    <source>
        <strain evidence="4">ATCC BAA-887 / DSM 12427 / ZAS-2</strain>
    </source>
</reference>
<dbReference type="OrthoDB" id="9806395at2"/>
<evidence type="ECO:0000313" key="4">
    <source>
        <dbReference type="Proteomes" id="UP000009223"/>
    </source>
</evidence>
<dbReference type="eggNOG" id="COG4245">
    <property type="taxonomic scope" value="Bacteria"/>
</dbReference>
<dbReference type="PROSITE" id="PS50234">
    <property type="entry name" value="VWFA"/>
    <property type="match status" value="1"/>
</dbReference>
<sequence length="268" mass="28538">MGLNDAVEAIPRKTMVLFFLIDTSGSMSGSKIGAVNAAIEEVLPELRDLSASNADAEVKIAALEFNNTALWITKDNPVKVDDFRWTYLDAAGSTYLGDACLQLNDKLSTKSFMREASGSFAPAIFLLSDGEPTDNFDGGLAELQKNNWFKAAIKVAVAIGDDANKLELAKFTGSMESVLEVHNAVMLRKMIRFVSVRSSQVASKSVQIKTPAATPMPTAAQTAASNVPSAPVSPAPQAPAETGAKQQDLNEQLKEIAAEAANAGDEEW</sequence>
<dbReference type="Proteomes" id="UP000009223">
    <property type="component" value="Chromosome"/>
</dbReference>
<evidence type="ECO:0000259" key="2">
    <source>
        <dbReference type="PROSITE" id="PS50234"/>
    </source>
</evidence>
<evidence type="ECO:0000256" key="1">
    <source>
        <dbReference type="SAM" id="MobiDB-lite"/>
    </source>
</evidence>
<dbReference type="InterPro" id="IPR002035">
    <property type="entry name" value="VWF_A"/>
</dbReference>
<gene>
    <name evidence="3" type="ordered locus">TREPR_1851</name>
</gene>
<dbReference type="SMART" id="SM00327">
    <property type="entry name" value="VWA"/>
    <property type="match status" value="1"/>
</dbReference>
<protein>
    <submittedName>
        <fullName evidence="3">von Willebrand factor type A domain protein</fullName>
    </submittedName>
</protein>
<feature type="compositionally biased region" description="Low complexity" evidence="1">
    <location>
        <begin position="210"/>
        <end position="230"/>
    </location>
</feature>
<dbReference type="KEGG" id="tpi:TREPR_1851"/>
<feature type="domain" description="VWFA" evidence="2">
    <location>
        <begin position="16"/>
        <end position="194"/>
    </location>
</feature>
<dbReference type="EMBL" id="CP001843">
    <property type="protein sequence ID" value="AEF85397.1"/>
    <property type="molecule type" value="Genomic_DNA"/>
</dbReference>
<name>F5YL75_TREPZ</name>
<evidence type="ECO:0000313" key="3">
    <source>
        <dbReference type="EMBL" id="AEF85397.1"/>
    </source>
</evidence>
<accession>F5YL75</accession>
<dbReference type="SUPFAM" id="SSF53300">
    <property type="entry name" value="vWA-like"/>
    <property type="match status" value="1"/>
</dbReference>
<dbReference type="InterPro" id="IPR036465">
    <property type="entry name" value="vWFA_dom_sf"/>
</dbReference>
<dbReference type="Pfam" id="PF00092">
    <property type="entry name" value="VWA"/>
    <property type="match status" value="1"/>
</dbReference>
<feature type="region of interest" description="Disordered" evidence="1">
    <location>
        <begin position="205"/>
        <end position="250"/>
    </location>
</feature>
<keyword evidence="4" id="KW-1185">Reference proteome</keyword>
<dbReference type="STRING" id="545694.TREPR_1851"/>